<organism evidence="2 3">
    <name type="scientific">Stappia sediminis</name>
    <dbReference type="NCBI Taxonomy" id="2692190"/>
    <lineage>
        <taxon>Bacteria</taxon>
        <taxon>Pseudomonadati</taxon>
        <taxon>Pseudomonadota</taxon>
        <taxon>Alphaproteobacteria</taxon>
        <taxon>Hyphomicrobiales</taxon>
        <taxon>Stappiaceae</taxon>
        <taxon>Stappia</taxon>
    </lineage>
</organism>
<dbReference type="AlphaFoldDB" id="A0A7X3SA11"/>
<dbReference type="SMART" id="SM00987">
    <property type="entry name" value="UreE_C"/>
    <property type="match status" value="1"/>
</dbReference>
<dbReference type="InterPro" id="IPR005122">
    <property type="entry name" value="Uracil-DNA_glycosylase-like"/>
</dbReference>
<dbReference type="PANTHER" id="PTHR42160">
    <property type="entry name" value="URACIL-DNA GLYCOSYLASE SUPERFAMILY PROTEIN"/>
    <property type="match status" value="1"/>
</dbReference>
<proteinExistence type="predicted"/>
<gene>
    <name evidence="2" type="ORF">GR183_21080</name>
</gene>
<dbReference type="InterPro" id="IPR047124">
    <property type="entry name" value="HI_0220.2"/>
</dbReference>
<protein>
    <submittedName>
        <fullName evidence="2">Uracil-DNA glycosylase family protein</fullName>
    </submittedName>
</protein>
<evidence type="ECO:0000313" key="2">
    <source>
        <dbReference type="EMBL" id="MXN67409.1"/>
    </source>
</evidence>
<evidence type="ECO:0000259" key="1">
    <source>
        <dbReference type="SMART" id="SM00986"/>
    </source>
</evidence>
<feature type="domain" description="Uracil-DNA glycosylase-like" evidence="1">
    <location>
        <begin position="43"/>
        <end position="209"/>
    </location>
</feature>
<comment type="caution">
    <text evidence="2">The sequence shown here is derived from an EMBL/GenBank/DDBJ whole genome shotgun (WGS) entry which is preliminary data.</text>
</comment>
<dbReference type="Gene3D" id="3.40.470.10">
    <property type="entry name" value="Uracil-DNA glycosylase-like domain"/>
    <property type="match status" value="1"/>
</dbReference>
<dbReference type="RefSeq" id="WP_160777648.1">
    <property type="nucleotide sequence ID" value="NZ_WUMV01000010.1"/>
</dbReference>
<evidence type="ECO:0000313" key="3">
    <source>
        <dbReference type="Proteomes" id="UP000433101"/>
    </source>
</evidence>
<dbReference type="SUPFAM" id="SSF52141">
    <property type="entry name" value="Uracil-DNA glycosylase-like"/>
    <property type="match status" value="1"/>
</dbReference>
<dbReference type="InterPro" id="IPR036895">
    <property type="entry name" value="Uracil-DNA_glycosylase-like_sf"/>
</dbReference>
<accession>A0A7X3SA11</accession>
<dbReference type="Pfam" id="PF03167">
    <property type="entry name" value="UDG"/>
    <property type="match status" value="1"/>
</dbReference>
<dbReference type="CDD" id="cd10033">
    <property type="entry name" value="UDG_like"/>
    <property type="match status" value="1"/>
</dbReference>
<dbReference type="Proteomes" id="UP000433101">
    <property type="component" value="Unassembled WGS sequence"/>
</dbReference>
<dbReference type="PANTHER" id="PTHR42160:SF1">
    <property type="entry name" value="URACIL-DNA GLYCOSYLASE SUPERFAMILY PROTEIN"/>
    <property type="match status" value="1"/>
</dbReference>
<keyword evidence="3" id="KW-1185">Reference proteome</keyword>
<dbReference type="EMBL" id="WUMV01000010">
    <property type="protein sequence ID" value="MXN67409.1"/>
    <property type="molecule type" value="Genomic_DNA"/>
</dbReference>
<sequence length="222" mass="24541">MGGGGVRSVGERLSGLAGEIAGCRLCRDAPAGKHPLPHQPRPVCVLSETARIAVCGQAPGTRVHQSGQPYTDPSGDRLRGWMGVGPEVFYDPALIAIVPMGFCFPGLDAKGGDMPPRRECRTKWHDRIFEAMPQIELKLVIGQYAIDYHLAGLKRKNVRQTVEAWSEMMDLSRARDGAAVLPLPHPSWRNNRWLTENPWFEGEVVPRLQATVREMLSRLKSA</sequence>
<name>A0A7X3SA11_9HYPH</name>
<reference evidence="2 3" key="1">
    <citation type="submission" date="2019-12" db="EMBL/GenBank/DDBJ databases">
        <authorList>
            <person name="Li M."/>
        </authorList>
    </citation>
    <scope>NUCLEOTIDE SEQUENCE [LARGE SCALE GENOMIC DNA]</scope>
    <source>
        <strain evidence="2 3">GBMRC 2046</strain>
    </source>
</reference>
<dbReference type="SMART" id="SM00986">
    <property type="entry name" value="UDG"/>
    <property type="match status" value="1"/>
</dbReference>